<dbReference type="SMART" id="SM00326">
    <property type="entry name" value="SH3"/>
    <property type="match status" value="1"/>
</dbReference>
<evidence type="ECO:0000259" key="15">
    <source>
        <dbReference type="PROSITE" id="PS50179"/>
    </source>
</evidence>
<evidence type="ECO:0000256" key="8">
    <source>
        <dbReference type="ARBA" id="ARBA00022448"/>
    </source>
</evidence>
<feature type="compositionally biased region" description="Pro residues" evidence="13">
    <location>
        <begin position="573"/>
        <end position="593"/>
    </location>
</feature>
<dbReference type="Gene3D" id="1.25.40.90">
    <property type="match status" value="1"/>
</dbReference>
<evidence type="ECO:0000256" key="9">
    <source>
        <dbReference type="ARBA" id="ARBA00022753"/>
    </source>
</evidence>
<dbReference type="PRINTS" id="PR00452">
    <property type="entry name" value="SH3DOMAIN"/>
</dbReference>
<feature type="compositionally biased region" description="Polar residues" evidence="13">
    <location>
        <begin position="175"/>
        <end position="208"/>
    </location>
</feature>
<dbReference type="SUPFAM" id="SSF50044">
    <property type="entry name" value="SH3-domain"/>
    <property type="match status" value="1"/>
</dbReference>
<dbReference type="GO" id="GO:0043130">
    <property type="term" value="F:ubiquitin binding"/>
    <property type="evidence" value="ECO:0007669"/>
    <property type="project" value="InterPro"/>
</dbReference>
<dbReference type="GO" id="GO:0035091">
    <property type="term" value="F:phosphatidylinositol binding"/>
    <property type="evidence" value="ECO:0007669"/>
    <property type="project" value="InterPro"/>
</dbReference>
<dbReference type="Gene3D" id="2.30.30.40">
    <property type="entry name" value="SH3 Domains"/>
    <property type="match status" value="1"/>
</dbReference>
<name>W9CE95_SCLBF</name>
<comment type="subcellular location">
    <subcellularLocation>
        <location evidence="2">Endosome membrane</location>
        <topology evidence="2">Peripheral membrane protein</topology>
        <orientation evidence="2">Cytoplasmic side</orientation>
    </subcellularLocation>
</comment>
<keyword evidence="8" id="KW-0813">Transport</keyword>
<dbReference type="PRINTS" id="PR01887">
    <property type="entry name" value="SPECTRNALPHA"/>
</dbReference>
<keyword evidence="10" id="KW-0653">Protein transport</keyword>
<dbReference type="EMBL" id="AYSA01000211">
    <property type="protein sequence ID" value="ESZ95087.1"/>
    <property type="molecule type" value="Genomic_DNA"/>
</dbReference>
<evidence type="ECO:0000256" key="12">
    <source>
        <dbReference type="PROSITE-ProRule" id="PRU00192"/>
    </source>
</evidence>
<dbReference type="CDD" id="cd11805">
    <property type="entry name" value="SH3_GRB2_like_C"/>
    <property type="match status" value="1"/>
</dbReference>
<dbReference type="OrthoDB" id="10255964at2759"/>
<feature type="compositionally biased region" description="Pro residues" evidence="13">
    <location>
        <begin position="477"/>
        <end position="487"/>
    </location>
</feature>
<dbReference type="Pfam" id="PF03127">
    <property type="entry name" value="GAT"/>
    <property type="match status" value="1"/>
</dbReference>
<feature type="region of interest" description="Disordered" evidence="13">
    <location>
        <begin position="136"/>
        <end position="158"/>
    </location>
</feature>
<evidence type="ECO:0000313" key="17">
    <source>
        <dbReference type="Proteomes" id="UP000019487"/>
    </source>
</evidence>
<dbReference type="PROSITE" id="PS50002">
    <property type="entry name" value="SH3"/>
    <property type="match status" value="1"/>
</dbReference>
<organism evidence="16 17">
    <name type="scientific">Sclerotinia borealis (strain F-4128)</name>
    <dbReference type="NCBI Taxonomy" id="1432307"/>
    <lineage>
        <taxon>Eukaryota</taxon>
        <taxon>Fungi</taxon>
        <taxon>Dikarya</taxon>
        <taxon>Ascomycota</taxon>
        <taxon>Pezizomycotina</taxon>
        <taxon>Leotiomycetes</taxon>
        <taxon>Helotiales</taxon>
        <taxon>Sclerotiniaceae</taxon>
        <taxon>Sclerotinia</taxon>
    </lineage>
</organism>
<evidence type="ECO:0000256" key="13">
    <source>
        <dbReference type="SAM" id="MobiDB-lite"/>
    </source>
</evidence>
<feature type="domain" description="SH3" evidence="14">
    <location>
        <begin position="211"/>
        <end position="270"/>
    </location>
</feature>
<comment type="function">
    <text evidence="1">Component of the ESCRT-0 complex which is the sorting receptor for ubiquitinated cargo proteins at the multivesicular body (MVB).</text>
</comment>
<keyword evidence="9" id="KW-0967">Endosome</keyword>
<dbReference type="SUPFAM" id="SSF48464">
    <property type="entry name" value="ENTH/VHS domain"/>
    <property type="match status" value="1"/>
</dbReference>
<dbReference type="InterPro" id="IPR001452">
    <property type="entry name" value="SH3_domain"/>
</dbReference>
<feature type="compositionally biased region" description="Low complexity" evidence="13">
    <location>
        <begin position="370"/>
        <end position="416"/>
    </location>
</feature>
<dbReference type="CDD" id="cd16978">
    <property type="entry name" value="VHS_HSE1"/>
    <property type="match status" value="1"/>
</dbReference>
<evidence type="ECO:0000256" key="5">
    <source>
        <dbReference type="ARBA" id="ARBA00017923"/>
    </source>
</evidence>
<evidence type="ECO:0000259" key="14">
    <source>
        <dbReference type="PROSITE" id="PS50002"/>
    </source>
</evidence>
<feature type="compositionally biased region" description="Polar residues" evidence="13">
    <location>
        <begin position="516"/>
        <end position="543"/>
    </location>
</feature>
<protein>
    <recommendedName>
        <fullName evidence="5">Class E vacuolar protein-sorting machinery protein HSE1</fullName>
    </recommendedName>
    <alternativeName>
        <fullName evidence="6">Class E vacuolar protein-sorting machinery protein hse1</fullName>
    </alternativeName>
</protein>
<feature type="region of interest" description="Disordered" evidence="13">
    <location>
        <begin position="173"/>
        <end position="208"/>
    </location>
</feature>
<dbReference type="FunFam" id="2.30.30.40:FF:000072">
    <property type="entry name" value="Unconventional Myosin IB"/>
    <property type="match status" value="1"/>
</dbReference>
<dbReference type="Pfam" id="PF00018">
    <property type="entry name" value="SH3_1"/>
    <property type="match status" value="1"/>
</dbReference>
<proteinExistence type="inferred from homology"/>
<dbReference type="Gene3D" id="1.20.5.1940">
    <property type="match status" value="1"/>
</dbReference>
<dbReference type="InterPro" id="IPR036028">
    <property type="entry name" value="SH3-like_dom_sf"/>
</dbReference>
<accession>W9CE95</accession>
<feature type="domain" description="VHS" evidence="15">
    <location>
        <begin position="16"/>
        <end position="144"/>
    </location>
</feature>
<evidence type="ECO:0000256" key="11">
    <source>
        <dbReference type="ARBA" id="ARBA00023136"/>
    </source>
</evidence>
<feature type="compositionally biased region" description="Pro residues" evidence="13">
    <location>
        <begin position="417"/>
        <end position="429"/>
    </location>
</feature>
<dbReference type="InterPro" id="IPR008942">
    <property type="entry name" value="ENTH_VHS"/>
</dbReference>
<gene>
    <name evidence="16" type="ORF">SBOR_4542</name>
</gene>
<sequence>MFRAQQNAFDEVVAKATDENLTSENWEYIMDVCDKVAGEDSGAKDAVASMIKRLAHRNANVQLYTLELANALSQNCGAKIHRELASRAFTDAMLRLANDRNTHQQVKAKILERMAEWAGMFKDPDLGIMNDQYHRLKSQNPNLHPPSAPSKSRLTDLDRQKEEEELQMALKLSIQDKSSQPKPAQTSTSSAGPAQSEQAAQPQVPSGTTAATVSRVRALYDFQATDVDELQFRKGDIIAVVGSVYKDWWRGSIRGKTGIFPLNYVEKLVDATPEELQREAQMEAEVFAEIKNVEKLLTLLSTSSSQLDARDNEEITKLYHSTLAIRPKLIELIGKYSQRKDDFTQLNERFIKSCRDYENLLDASMTQAQPYQYGRPGQAPQGPQGYGYPPQAARPQQEPQRYYTPSQQQEPPYQQQPSPPIGYAPPRNGPAPFYVLAPGQQPPQVDGRQPYPGQQPPQSDGHQPYPGQQPPQSESQPPYPQRDPTPRIPSGSNPPLLQTNSPPPTQYPNQQPQTGHRPQSTYSNPQELATSIYDSPVQQQNPHAYTAYAETDPYTATPATAQPSHQYNAYKPPQQPSQPPQPSYEPPPPPNQFPSPIQDSPYIALTDSRTTLPSQGQGQGQYKAYQRPDSSDSNQDLGNSNAPSAPTGGASNPADFYRQSAAY</sequence>
<feature type="region of interest" description="Disordered" evidence="13">
    <location>
        <begin position="370"/>
        <end position="663"/>
    </location>
</feature>
<evidence type="ECO:0000256" key="7">
    <source>
        <dbReference type="ARBA" id="ARBA00022443"/>
    </source>
</evidence>
<dbReference type="PANTHER" id="PTHR45929:SF3">
    <property type="entry name" value="JAK PATHWAY SIGNAL TRANSDUCTION ADAPTOR MOLECULE"/>
    <property type="match status" value="1"/>
</dbReference>
<dbReference type="GO" id="GO:0010008">
    <property type="term" value="C:endosome membrane"/>
    <property type="evidence" value="ECO:0007669"/>
    <property type="project" value="UniProtKB-SubCell"/>
</dbReference>
<evidence type="ECO:0000313" key="16">
    <source>
        <dbReference type="EMBL" id="ESZ95087.1"/>
    </source>
</evidence>
<evidence type="ECO:0000256" key="10">
    <source>
        <dbReference type="ARBA" id="ARBA00022927"/>
    </source>
</evidence>
<dbReference type="STRING" id="1432307.W9CE95"/>
<dbReference type="InterPro" id="IPR002014">
    <property type="entry name" value="VHS_dom"/>
</dbReference>
<evidence type="ECO:0000256" key="6">
    <source>
        <dbReference type="ARBA" id="ARBA00018978"/>
    </source>
</evidence>
<comment type="similarity">
    <text evidence="3">Belongs to the STAM family.</text>
</comment>
<dbReference type="InterPro" id="IPR004152">
    <property type="entry name" value="GAT_dom"/>
</dbReference>
<comment type="caution">
    <text evidence="16">The sequence shown here is derived from an EMBL/GenBank/DDBJ whole genome shotgun (WGS) entry which is preliminary data.</text>
</comment>
<evidence type="ECO:0000256" key="3">
    <source>
        <dbReference type="ARBA" id="ARBA00009666"/>
    </source>
</evidence>
<dbReference type="PANTHER" id="PTHR45929">
    <property type="entry name" value="JAK PATHWAY SIGNAL TRANSDUCTION ADAPTOR MOLECULE"/>
    <property type="match status" value="1"/>
</dbReference>
<feature type="compositionally biased region" description="Low complexity" evidence="13">
    <location>
        <begin position="449"/>
        <end position="476"/>
    </location>
</feature>
<keyword evidence="7 12" id="KW-0728">SH3 domain</keyword>
<dbReference type="GO" id="GO:0043328">
    <property type="term" value="P:protein transport to vacuole involved in ubiquitin-dependent protein catabolic process via the multivesicular body sorting pathway"/>
    <property type="evidence" value="ECO:0007669"/>
    <property type="project" value="TreeGrafter"/>
</dbReference>
<dbReference type="InterPro" id="IPR050670">
    <property type="entry name" value="STAM"/>
</dbReference>
<evidence type="ECO:0000256" key="1">
    <source>
        <dbReference type="ARBA" id="ARBA00002654"/>
    </source>
</evidence>
<dbReference type="SMART" id="SM00288">
    <property type="entry name" value="VHS"/>
    <property type="match status" value="1"/>
</dbReference>
<dbReference type="AlphaFoldDB" id="W9CE95"/>
<keyword evidence="11" id="KW-0472">Membrane</keyword>
<feature type="compositionally biased region" description="Polar residues" evidence="13">
    <location>
        <begin position="631"/>
        <end position="644"/>
    </location>
</feature>
<evidence type="ECO:0000256" key="4">
    <source>
        <dbReference type="ARBA" id="ARBA00011446"/>
    </source>
</evidence>
<comment type="subunit">
    <text evidence="4">Component of the ESCRT-0 complex composed of HSE1 and VPS27.</text>
</comment>
<feature type="compositionally biased region" description="Polar residues" evidence="13">
    <location>
        <begin position="557"/>
        <end position="567"/>
    </location>
</feature>
<dbReference type="Proteomes" id="UP000019487">
    <property type="component" value="Unassembled WGS sequence"/>
</dbReference>
<keyword evidence="17" id="KW-1185">Reference proteome</keyword>
<dbReference type="HOGENOM" id="CLU_010104_1_1_1"/>
<evidence type="ECO:0000256" key="2">
    <source>
        <dbReference type="ARBA" id="ARBA00004125"/>
    </source>
</evidence>
<dbReference type="Pfam" id="PF00790">
    <property type="entry name" value="VHS"/>
    <property type="match status" value="1"/>
</dbReference>
<reference evidence="16 17" key="1">
    <citation type="journal article" date="2014" name="Genome Announc.">
        <title>Draft genome sequence of Sclerotinia borealis, a psychrophilic plant pathogenic fungus.</title>
        <authorList>
            <person name="Mardanov A.V."/>
            <person name="Beletsky A.V."/>
            <person name="Kadnikov V.V."/>
            <person name="Ignatov A.N."/>
            <person name="Ravin N.V."/>
        </authorList>
    </citation>
    <scope>NUCLEOTIDE SEQUENCE [LARGE SCALE GENOMIC DNA]</scope>
    <source>
        <strain evidence="17">F-4157</strain>
    </source>
</reference>
<dbReference type="GO" id="GO:0033565">
    <property type="term" value="C:ESCRT-0 complex"/>
    <property type="evidence" value="ECO:0007669"/>
    <property type="project" value="TreeGrafter"/>
</dbReference>
<dbReference type="PROSITE" id="PS50179">
    <property type="entry name" value="VHS"/>
    <property type="match status" value="1"/>
</dbReference>